<dbReference type="GeneTree" id="ENSGT00940000164143"/>
<dbReference type="SMART" id="SM00612">
    <property type="entry name" value="Kelch"/>
    <property type="match status" value="5"/>
</dbReference>
<dbReference type="InterPro" id="IPR015915">
    <property type="entry name" value="Kelch-typ_b-propeller"/>
</dbReference>
<dbReference type="Pfam" id="PF24681">
    <property type="entry name" value="Kelch_KLHDC2_KLHL20_DRC7"/>
    <property type="match status" value="1"/>
</dbReference>
<keyword evidence="1" id="KW-0880">Kelch repeat</keyword>
<feature type="domain" description="BTB" evidence="4">
    <location>
        <begin position="75"/>
        <end position="141"/>
    </location>
</feature>
<dbReference type="SMART" id="SM00875">
    <property type="entry name" value="BACK"/>
    <property type="match status" value="1"/>
</dbReference>
<feature type="domain" description="BTB" evidence="4">
    <location>
        <begin position="198"/>
        <end position="266"/>
    </location>
</feature>
<dbReference type="Gene3D" id="2.120.10.80">
    <property type="entry name" value="Kelch-type beta propeller"/>
    <property type="match status" value="1"/>
</dbReference>
<dbReference type="STRING" id="1676925.ENSPKIP00000005732"/>
<organism evidence="5 6">
    <name type="scientific">Paramormyrops kingsleyae</name>
    <dbReference type="NCBI Taxonomy" id="1676925"/>
    <lineage>
        <taxon>Eukaryota</taxon>
        <taxon>Metazoa</taxon>
        <taxon>Chordata</taxon>
        <taxon>Craniata</taxon>
        <taxon>Vertebrata</taxon>
        <taxon>Euteleostomi</taxon>
        <taxon>Actinopterygii</taxon>
        <taxon>Neopterygii</taxon>
        <taxon>Teleostei</taxon>
        <taxon>Osteoglossocephala</taxon>
        <taxon>Osteoglossomorpha</taxon>
        <taxon>Osteoglossiformes</taxon>
        <taxon>Mormyridae</taxon>
        <taxon>Paramormyrops</taxon>
    </lineage>
</organism>
<sequence length="755" mass="83757">MSRVPDSGRKRKPPNERGRQDSYTPKSTIRPIGSTPFTCGLTPPADPRPFVCNLPSHCDSLFSGLRNLRDKGQLLDLSMQLNGASYRAHGLVLAAVSHTAEAWFRCGKAGTEMELLNGRVSQAGLQAVLEFAYTGSSDTAIDMTGDDILETCRFLGVERLARTFPREMQTCSPLAPANCEMEVSLGVIRRLWKEEVGCDVWLQTDSGESLPAHRVVLAAGGDYFRALLCGGLRESSEKAISLRGVASWVLWAILEFLYSGTLRLGREDVWELAEAALLFQLQGVFVLCEEFLLEHIDPSSCLDILALAEAYGLDQLGRKAEQYALRQFQSVSCGDKFQDLPLPLLERLLEEDSLCVDSEIQVFRAVRCWVEEDLGERLPFLPGLLEHVRFGLMSYTELQEVQSCTLLTRSLRGKRLQEKLRVYLQPGHTGPPCKPRTPNQVLVVVGGDFVDEDFTRRVPSRSLWFAQRFLRGLGLIRTVEWKSLTELPEPPRFRHCVCVLNNQLYVLGGRKYYGARDILKSVIRYDPAQDHWDRVADMHSPRDYFATACLAGKVYVFGGNHDDTQYLNTVEFYTPEDNTWRLAQPLDRALCGHAAAVSGGEIFISGGCDTRSGCLPYLWCYDPSHGCSSRAPMVAGVGRAGHAMLALGGKLLVVGGLQPLWAGFGDQLQCEAYDPTLDTWVAIPRLPRPHLFPAAVLLDGVMYVLGGSSVDTARDTPWVHRYDPRTGCWDNLGKLPRPYADLAAGVLQLPGGAKK</sequence>
<evidence type="ECO:0000313" key="5">
    <source>
        <dbReference type="Ensembl" id="ENSPKIP00000005732.1"/>
    </source>
</evidence>
<dbReference type="InterPro" id="IPR000210">
    <property type="entry name" value="BTB/POZ_dom"/>
</dbReference>
<dbReference type="FunFam" id="1.25.40.420:FF:000001">
    <property type="entry name" value="Kelch-like family member 12"/>
    <property type="match status" value="1"/>
</dbReference>
<dbReference type="OrthoDB" id="45365at2759"/>
<dbReference type="KEGG" id="pki:111858096"/>
<proteinExistence type="predicted"/>
<dbReference type="Gene3D" id="3.30.710.10">
    <property type="entry name" value="Potassium Channel Kv1.1, Chain A"/>
    <property type="match status" value="2"/>
</dbReference>
<dbReference type="PANTHER" id="PTHR45632">
    <property type="entry name" value="LD33804P"/>
    <property type="match status" value="1"/>
</dbReference>
<dbReference type="Pfam" id="PF07707">
    <property type="entry name" value="BACK"/>
    <property type="match status" value="1"/>
</dbReference>
<protein>
    <submittedName>
        <fullName evidence="5">Kelch-like protein 33</fullName>
    </submittedName>
</protein>
<evidence type="ECO:0000259" key="4">
    <source>
        <dbReference type="PROSITE" id="PS50097"/>
    </source>
</evidence>
<dbReference type="PANTHER" id="PTHR45632:SF14">
    <property type="entry name" value="KELCH-LIKE PROTEIN 33"/>
    <property type="match status" value="1"/>
</dbReference>
<dbReference type="Pfam" id="PF01344">
    <property type="entry name" value="Kelch_1"/>
    <property type="match status" value="1"/>
</dbReference>
<dbReference type="PROSITE" id="PS50097">
    <property type="entry name" value="BTB"/>
    <property type="match status" value="2"/>
</dbReference>
<evidence type="ECO:0000256" key="3">
    <source>
        <dbReference type="SAM" id="MobiDB-lite"/>
    </source>
</evidence>
<dbReference type="AlphaFoldDB" id="A0A3B3QG35"/>
<keyword evidence="2" id="KW-0677">Repeat</keyword>
<dbReference type="Gene3D" id="1.25.40.420">
    <property type="match status" value="1"/>
</dbReference>
<dbReference type="SUPFAM" id="SSF117281">
    <property type="entry name" value="Kelch motif"/>
    <property type="match status" value="1"/>
</dbReference>
<dbReference type="Proteomes" id="UP000261540">
    <property type="component" value="Unplaced"/>
</dbReference>
<dbReference type="InterPro" id="IPR011705">
    <property type="entry name" value="BACK"/>
</dbReference>
<dbReference type="Ensembl" id="ENSPKIT00000029740.1">
    <property type="protein sequence ID" value="ENSPKIP00000005732.1"/>
    <property type="gene ID" value="ENSPKIG00000022282.1"/>
</dbReference>
<dbReference type="InterPro" id="IPR011333">
    <property type="entry name" value="SKP1/BTB/POZ_sf"/>
</dbReference>
<feature type="region of interest" description="Disordered" evidence="3">
    <location>
        <begin position="1"/>
        <end position="35"/>
    </location>
</feature>
<reference evidence="5" key="1">
    <citation type="submission" date="2025-08" db="UniProtKB">
        <authorList>
            <consortium name="Ensembl"/>
        </authorList>
    </citation>
    <scope>IDENTIFICATION</scope>
</reference>
<reference evidence="5" key="2">
    <citation type="submission" date="2025-09" db="UniProtKB">
        <authorList>
            <consortium name="Ensembl"/>
        </authorList>
    </citation>
    <scope>IDENTIFICATION</scope>
</reference>
<keyword evidence="6" id="KW-1185">Reference proteome</keyword>
<dbReference type="SUPFAM" id="SSF54695">
    <property type="entry name" value="POZ domain"/>
    <property type="match status" value="2"/>
</dbReference>
<dbReference type="SMART" id="SM00225">
    <property type="entry name" value="BTB"/>
    <property type="match status" value="2"/>
</dbReference>
<dbReference type="InterPro" id="IPR006652">
    <property type="entry name" value="Kelch_1"/>
</dbReference>
<evidence type="ECO:0000256" key="1">
    <source>
        <dbReference type="ARBA" id="ARBA00022441"/>
    </source>
</evidence>
<dbReference type="Pfam" id="PF00651">
    <property type="entry name" value="BTB"/>
    <property type="match status" value="2"/>
</dbReference>
<name>A0A3B3QG35_9TELE</name>
<accession>A0A3B3QG35</accession>
<evidence type="ECO:0000256" key="2">
    <source>
        <dbReference type="ARBA" id="ARBA00022737"/>
    </source>
</evidence>
<evidence type="ECO:0000313" key="6">
    <source>
        <dbReference type="Proteomes" id="UP000261540"/>
    </source>
</evidence>